<dbReference type="InterPro" id="IPR014710">
    <property type="entry name" value="RmlC-like_jellyroll"/>
</dbReference>
<dbReference type="EMBL" id="JACGBB010000002">
    <property type="protein sequence ID" value="MBZ7986809.1"/>
    <property type="molecule type" value="Genomic_DNA"/>
</dbReference>
<accession>A0ABS7WRU8</accession>
<organism evidence="2 3">
    <name type="scientific">Campylobacter canadensis</name>
    <dbReference type="NCBI Taxonomy" id="449520"/>
    <lineage>
        <taxon>Bacteria</taxon>
        <taxon>Pseudomonadati</taxon>
        <taxon>Campylobacterota</taxon>
        <taxon>Epsilonproteobacteria</taxon>
        <taxon>Campylobacterales</taxon>
        <taxon>Campylobacteraceae</taxon>
        <taxon>Campylobacter</taxon>
    </lineage>
</organism>
<dbReference type="InterPro" id="IPR011051">
    <property type="entry name" value="RmlC_Cupin_sf"/>
</dbReference>
<comment type="caution">
    <text evidence="2">The sequence shown here is derived from an EMBL/GenBank/DDBJ whole genome shotgun (WGS) entry which is preliminary data.</text>
</comment>
<protein>
    <submittedName>
        <fullName evidence="2">Cupin domain-containing protein</fullName>
    </submittedName>
</protein>
<dbReference type="Pfam" id="PF07883">
    <property type="entry name" value="Cupin_2"/>
    <property type="match status" value="1"/>
</dbReference>
<feature type="domain" description="Cupin type-2" evidence="1">
    <location>
        <begin position="21"/>
        <end position="80"/>
    </location>
</feature>
<dbReference type="SUPFAM" id="SSF51182">
    <property type="entry name" value="RmlC-like cupins"/>
    <property type="match status" value="1"/>
</dbReference>
<proteinExistence type="predicted"/>
<reference evidence="2 3" key="1">
    <citation type="submission" date="2020-07" db="EMBL/GenBank/DDBJ databases">
        <title>Transfer of Campylobacter canadensis to the novel genus Avispirillum gen. nov., that also includes two novel species recovered from migratory waterfowl: Avispirillum anseris sp. nov. and Avispirillum brantae sp. nov.</title>
        <authorList>
            <person name="Miller W.G."/>
            <person name="Chapman M.H."/>
            <person name="Yee E."/>
            <person name="Inglis G.D."/>
        </authorList>
    </citation>
    <scope>NUCLEOTIDE SEQUENCE [LARGE SCALE GENOMIC DNA]</scope>
    <source>
        <strain evidence="2 3">L283</strain>
    </source>
</reference>
<dbReference type="Proteomes" id="UP000786183">
    <property type="component" value="Unassembled WGS sequence"/>
</dbReference>
<gene>
    <name evidence="2" type="ORF">AVCANL283_01585</name>
</gene>
<sequence length="101" mass="11483">MNEFKVQAIFNDSYSKEIQILMPKGSMMQEHSAPAPIIVQVLKGEIDFIIDNKANNLKEFDCIRVKANIAHSLIAKDNSIIRLSLFKNDTFSRVCSVKIKQ</sequence>
<keyword evidence="3" id="KW-1185">Reference proteome</keyword>
<dbReference type="Gene3D" id="2.60.120.10">
    <property type="entry name" value="Jelly Rolls"/>
    <property type="match status" value="1"/>
</dbReference>
<evidence type="ECO:0000313" key="3">
    <source>
        <dbReference type="Proteomes" id="UP000786183"/>
    </source>
</evidence>
<name>A0ABS7WRU8_9BACT</name>
<evidence type="ECO:0000313" key="2">
    <source>
        <dbReference type="EMBL" id="MBZ7986809.1"/>
    </source>
</evidence>
<dbReference type="InterPro" id="IPR013096">
    <property type="entry name" value="Cupin_2"/>
</dbReference>
<evidence type="ECO:0000259" key="1">
    <source>
        <dbReference type="Pfam" id="PF07883"/>
    </source>
</evidence>